<evidence type="ECO:0000256" key="1">
    <source>
        <dbReference type="SAM" id="MobiDB-lite"/>
    </source>
</evidence>
<evidence type="ECO:0000313" key="3">
    <source>
        <dbReference type="Proteomes" id="UP000316770"/>
    </source>
</evidence>
<evidence type="ECO:0000313" key="2">
    <source>
        <dbReference type="EMBL" id="QDV58907.1"/>
    </source>
</evidence>
<organism evidence="2 3">
    <name type="scientific">Rosistilla oblonga</name>
    <dbReference type="NCBI Taxonomy" id="2527990"/>
    <lineage>
        <taxon>Bacteria</taxon>
        <taxon>Pseudomonadati</taxon>
        <taxon>Planctomycetota</taxon>
        <taxon>Planctomycetia</taxon>
        <taxon>Pirellulales</taxon>
        <taxon>Pirellulaceae</taxon>
        <taxon>Rosistilla</taxon>
    </lineage>
</organism>
<keyword evidence="3" id="KW-1185">Reference proteome</keyword>
<proteinExistence type="predicted"/>
<protein>
    <submittedName>
        <fullName evidence="2">Uncharacterized protein</fullName>
    </submittedName>
</protein>
<feature type="region of interest" description="Disordered" evidence="1">
    <location>
        <begin position="36"/>
        <end position="76"/>
    </location>
</feature>
<dbReference type="AlphaFoldDB" id="A0A518J0N6"/>
<reference evidence="2 3" key="1">
    <citation type="submission" date="2019-02" db="EMBL/GenBank/DDBJ databases">
        <title>Deep-cultivation of Planctomycetes and their phenomic and genomic characterization uncovers novel biology.</title>
        <authorList>
            <person name="Wiegand S."/>
            <person name="Jogler M."/>
            <person name="Boedeker C."/>
            <person name="Pinto D."/>
            <person name="Vollmers J."/>
            <person name="Rivas-Marin E."/>
            <person name="Kohn T."/>
            <person name="Peeters S.H."/>
            <person name="Heuer A."/>
            <person name="Rast P."/>
            <person name="Oberbeckmann S."/>
            <person name="Bunk B."/>
            <person name="Jeske O."/>
            <person name="Meyerdierks A."/>
            <person name="Storesund J.E."/>
            <person name="Kallscheuer N."/>
            <person name="Luecker S."/>
            <person name="Lage O.M."/>
            <person name="Pohl T."/>
            <person name="Merkel B.J."/>
            <person name="Hornburger P."/>
            <person name="Mueller R.-W."/>
            <person name="Bruemmer F."/>
            <person name="Labrenz M."/>
            <person name="Spormann A.M."/>
            <person name="Op den Camp H."/>
            <person name="Overmann J."/>
            <person name="Amann R."/>
            <person name="Jetten M.S.M."/>
            <person name="Mascher T."/>
            <person name="Medema M.H."/>
            <person name="Devos D.P."/>
            <person name="Kaster A.-K."/>
            <person name="Ovreas L."/>
            <person name="Rohde M."/>
            <person name="Galperin M.Y."/>
            <person name="Jogler C."/>
        </authorList>
    </citation>
    <scope>NUCLEOTIDE SEQUENCE [LARGE SCALE GENOMIC DNA]</scope>
    <source>
        <strain evidence="2 3">Mal33</strain>
    </source>
</reference>
<gene>
    <name evidence="2" type="ORF">Mal33_49320</name>
</gene>
<dbReference type="Proteomes" id="UP000316770">
    <property type="component" value="Chromosome"/>
</dbReference>
<name>A0A518J0N6_9BACT</name>
<sequence length="76" mass="8398">MPSESRYAGDTLRGNLKLGLVSIVSILFSIRSVAPAGDHKREPGAAVRGRTPLRGARILKSHRRDRNADSQLFDRE</sequence>
<feature type="compositionally biased region" description="Basic and acidic residues" evidence="1">
    <location>
        <begin position="66"/>
        <end position="76"/>
    </location>
</feature>
<dbReference type="EMBL" id="CP036318">
    <property type="protein sequence ID" value="QDV58907.1"/>
    <property type="molecule type" value="Genomic_DNA"/>
</dbReference>
<accession>A0A518J0N6</accession>